<evidence type="ECO:0008006" key="5">
    <source>
        <dbReference type="Google" id="ProtNLM"/>
    </source>
</evidence>
<feature type="transmembrane region" description="Helical" evidence="2">
    <location>
        <begin position="237"/>
        <end position="254"/>
    </location>
</feature>
<feature type="transmembrane region" description="Helical" evidence="2">
    <location>
        <begin position="122"/>
        <end position="145"/>
    </location>
</feature>
<comment type="caution">
    <text evidence="3">The sequence shown here is derived from an EMBL/GenBank/DDBJ whole genome shotgun (WGS) entry which is preliminary data.</text>
</comment>
<keyword evidence="2" id="KW-0812">Transmembrane</keyword>
<feature type="region of interest" description="Disordered" evidence="1">
    <location>
        <begin position="297"/>
        <end position="319"/>
    </location>
</feature>
<dbReference type="OrthoDB" id="192229at2759"/>
<feature type="transmembrane region" description="Helical" evidence="2">
    <location>
        <begin position="184"/>
        <end position="217"/>
    </location>
</feature>
<keyword evidence="2" id="KW-0472">Membrane</keyword>
<dbReference type="AlphaFoldDB" id="A0A9W7DP37"/>
<proteinExistence type="predicted"/>
<dbReference type="Proteomes" id="UP001165082">
    <property type="component" value="Unassembled WGS sequence"/>
</dbReference>
<organism evidence="3 4">
    <name type="scientific">Triparma retinervis</name>
    <dbReference type="NCBI Taxonomy" id="2557542"/>
    <lineage>
        <taxon>Eukaryota</taxon>
        <taxon>Sar</taxon>
        <taxon>Stramenopiles</taxon>
        <taxon>Ochrophyta</taxon>
        <taxon>Bolidophyceae</taxon>
        <taxon>Parmales</taxon>
        <taxon>Triparmaceae</taxon>
        <taxon>Triparma</taxon>
    </lineage>
</organism>
<evidence type="ECO:0000313" key="3">
    <source>
        <dbReference type="EMBL" id="GMH49412.1"/>
    </source>
</evidence>
<feature type="transmembrane region" description="Helical" evidence="2">
    <location>
        <begin position="151"/>
        <end position="172"/>
    </location>
</feature>
<evidence type="ECO:0000313" key="4">
    <source>
        <dbReference type="Proteomes" id="UP001165082"/>
    </source>
</evidence>
<reference evidence="3" key="1">
    <citation type="submission" date="2022-07" db="EMBL/GenBank/DDBJ databases">
        <title>Genome analysis of Parmales, a sister group of diatoms, reveals the evolutionary specialization of diatoms from phago-mixotrophs to photoautotrophs.</title>
        <authorList>
            <person name="Ban H."/>
            <person name="Sato S."/>
            <person name="Yoshikawa S."/>
            <person name="Kazumasa Y."/>
            <person name="Nakamura Y."/>
            <person name="Ichinomiya M."/>
            <person name="Saitoh K."/>
            <person name="Sato N."/>
            <person name="Blanc-Mathieu R."/>
            <person name="Endo H."/>
            <person name="Kuwata A."/>
            <person name="Ogata H."/>
        </authorList>
    </citation>
    <scope>NUCLEOTIDE SEQUENCE</scope>
</reference>
<feature type="transmembrane region" description="Helical" evidence="2">
    <location>
        <begin position="68"/>
        <end position="88"/>
    </location>
</feature>
<keyword evidence="4" id="KW-1185">Reference proteome</keyword>
<sequence length="319" mass="35704">SFFWVYCSDSEYDLDSDRPSPLVKPGRCPVGGSYSGDYWGAPYCLSNYCEECYMQDFVKSRANSYSNVAFLAVGTVILAFAVEDYLFFNVRSPDSPSKPKMMDYCAAAPPNLMLGGAGKLNLLFAVAGATAMLWAGVGAFVYHASMTPRSAVWDICSVYTLVWFGIPYQLLNSFHFIKWKAPRVFITIVIAGVIFTFRIYDLWLMVVATAFMLFAYVARERDEAWCIHHDSPIQGHAIWHTCMALGVMFFYLFLRQERPWGEGGRNGSLAESQWMERDVGADTRRSDKSVLGFFRSSSSSSAASTPRDQLDVRGGNAIL</sequence>
<name>A0A9W7DP37_9STRA</name>
<gene>
    <name evidence="3" type="ORF">TrRE_jg7341</name>
</gene>
<feature type="non-terminal residue" evidence="3">
    <location>
        <position position="1"/>
    </location>
</feature>
<accession>A0A9W7DP37</accession>
<keyword evidence="2" id="KW-1133">Transmembrane helix</keyword>
<evidence type="ECO:0000256" key="1">
    <source>
        <dbReference type="SAM" id="MobiDB-lite"/>
    </source>
</evidence>
<protein>
    <recommendedName>
        <fullName evidence="5">Ceramidase</fullName>
    </recommendedName>
</protein>
<dbReference type="EMBL" id="BRXZ01000632">
    <property type="protein sequence ID" value="GMH49412.1"/>
    <property type="molecule type" value="Genomic_DNA"/>
</dbReference>
<evidence type="ECO:0000256" key="2">
    <source>
        <dbReference type="SAM" id="Phobius"/>
    </source>
</evidence>